<protein>
    <submittedName>
        <fullName evidence="1">Uncharacterized protein</fullName>
    </submittedName>
</protein>
<organism evidence="1 2">
    <name type="scientific">Canavalia gladiata</name>
    <name type="common">Sword bean</name>
    <name type="synonym">Dolichos gladiatus</name>
    <dbReference type="NCBI Taxonomy" id="3824"/>
    <lineage>
        <taxon>Eukaryota</taxon>
        <taxon>Viridiplantae</taxon>
        <taxon>Streptophyta</taxon>
        <taxon>Embryophyta</taxon>
        <taxon>Tracheophyta</taxon>
        <taxon>Spermatophyta</taxon>
        <taxon>Magnoliopsida</taxon>
        <taxon>eudicotyledons</taxon>
        <taxon>Gunneridae</taxon>
        <taxon>Pentapetalae</taxon>
        <taxon>rosids</taxon>
        <taxon>fabids</taxon>
        <taxon>Fabales</taxon>
        <taxon>Fabaceae</taxon>
        <taxon>Papilionoideae</taxon>
        <taxon>50 kb inversion clade</taxon>
        <taxon>NPAAA clade</taxon>
        <taxon>indigoferoid/millettioid clade</taxon>
        <taxon>Phaseoleae</taxon>
        <taxon>Canavalia</taxon>
    </lineage>
</organism>
<evidence type="ECO:0000313" key="2">
    <source>
        <dbReference type="Proteomes" id="UP001367508"/>
    </source>
</evidence>
<sequence length="227" mass="25944">MRGIFFWGRFLGSFPLNSEEELFWEIYGGGGEVRLEDSGASGSFGYESHAFLRFLKLCASESQLERDLCEFVVSLELRLRHRLPLQTRRIPQILIVQPTSQDTLPPYKVSVVCPTIHCFSNTCCSMGIQCHAPKAEQIVVRGVMDGGPNQATMGKPRHMDLQQTHAKACTDHSYDNRTEWKSIRWAWQAVVVYNINEKNLLWAHVKWTHAECAYRNHMVFSMSSTSS</sequence>
<accession>A0AAN9Q6P5</accession>
<dbReference type="AlphaFoldDB" id="A0AAN9Q6P5"/>
<proteinExistence type="predicted"/>
<reference evidence="1 2" key="1">
    <citation type="submission" date="2024-01" db="EMBL/GenBank/DDBJ databases">
        <title>The genomes of 5 underutilized Papilionoideae crops provide insights into root nodulation and disease resistanc.</title>
        <authorList>
            <person name="Jiang F."/>
        </authorList>
    </citation>
    <scope>NUCLEOTIDE SEQUENCE [LARGE SCALE GENOMIC DNA]</scope>
    <source>
        <strain evidence="1">LVBAO_FW01</strain>
        <tissue evidence="1">Leaves</tissue>
    </source>
</reference>
<dbReference type="EMBL" id="JAYMYQ010000006">
    <property type="protein sequence ID" value="KAK7324152.1"/>
    <property type="molecule type" value="Genomic_DNA"/>
</dbReference>
<name>A0AAN9Q6P5_CANGL</name>
<gene>
    <name evidence="1" type="ORF">VNO77_27675</name>
</gene>
<keyword evidence="2" id="KW-1185">Reference proteome</keyword>
<dbReference type="Proteomes" id="UP001367508">
    <property type="component" value="Unassembled WGS sequence"/>
</dbReference>
<evidence type="ECO:0000313" key="1">
    <source>
        <dbReference type="EMBL" id="KAK7324152.1"/>
    </source>
</evidence>
<comment type="caution">
    <text evidence="1">The sequence shown here is derived from an EMBL/GenBank/DDBJ whole genome shotgun (WGS) entry which is preliminary data.</text>
</comment>